<sequence>MNGSDELPIDKHGYNKHLKNHVASNGAVMDSSRISHQTAVIYNGKQYSTVLTTAYKPQQKLTAKSLVGNATITANGGTPSALPPTKISKGSTNSVTLKSFQFQKPHLPNGIVNSSSEQSGYVRHQPAPSARSHYSGHSVVDFLYGGGLDSHSTGTSSPTLLLGPSVTSATPESNYYSESKYAYSVSGVPGTLAQSSAAAAFFAR</sequence>
<organism evidence="1 2">
    <name type="scientific">Cryptotermes secundus</name>
    <dbReference type="NCBI Taxonomy" id="105785"/>
    <lineage>
        <taxon>Eukaryota</taxon>
        <taxon>Metazoa</taxon>
        <taxon>Ecdysozoa</taxon>
        <taxon>Arthropoda</taxon>
        <taxon>Hexapoda</taxon>
        <taxon>Insecta</taxon>
        <taxon>Pterygota</taxon>
        <taxon>Neoptera</taxon>
        <taxon>Polyneoptera</taxon>
        <taxon>Dictyoptera</taxon>
        <taxon>Blattodea</taxon>
        <taxon>Blattoidea</taxon>
        <taxon>Termitoidae</taxon>
        <taxon>Kalotermitidae</taxon>
        <taxon>Cryptotermitinae</taxon>
        <taxon>Cryptotermes</taxon>
    </lineage>
</organism>
<evidence type="ECO:0000313" key="2">
    <source>
        <dbReference type="Proteomes" id="UP000235965"/>
    </source>
</evidence>
<keyword evidence="2" id="KW-1185">Reference proteome</keyword>
<reference evidence="1 2" key="1">
    <citation type="submission" date="2017-12" db="EMBL/GenBank/DDBJ databases">
        <title>Hemimetabolous genomes reveal molecular basis of termite eusociality.</title>
        <authorList>
            <person name="Harrison M.C."/>
            <person name="Jongepier E."/>
            <person name="Robertson H.M."/>
            <person name="Arning N."/>
            <person name="Bitard-Feildel T."/>
            <person name="Chao H."/>
            <person name="Childers C.P."/>
            <person name="Dinh H."/>
            <person name="Doddapaneni H."/>
            <person name="Dugan S."/>
            <person name="Gowin J."/>
            <person name="Greiner C."/>
            <person name="Han Y."/>
            <person name="Hu H."/>
            <person name="Hughes D.S.T."/>
            <person name="Huylmans A.-K."/>
            <person name="Kemena C."/>
            <person name="Kremer L.P.M."/>
            <person name="Lee S.L."/>
            <person name="Lopez-Ezquerra A."/>
            <person name="Mallet L."/>
            <person name="Monroy-Kuhn J.M."/>
            <person name="Moser A."/>
            <person name="Murali S.C."/>
            <person name="Muzny D.M."/>
            <person name="Otani S."/>
            <person name="Piulachs M.-D."/>
            <person name="Poelchau M."/>
            <person name="Qu J."/>
            <person name="Schaub F."/>
            <person name="Wada-Katsumata A."/>
            <person name="Worley K.C."/>
            <person name="Xie Q."/>
            <person name="Ylla G."/>
            <person name="Poulsen M."/>
            <person name="Gibbs R.A."/>
            <person name="Schal C."/>
            <person name="Richards S."/>
            <person name="Belles X."/>
            <person name="Korb J."/>
            <person name="Bornberg-Bauer E."/>
        </authorList>
    </citation>
    <scope>NUCLEOTIDE SEQUENCE [LARGE SCALE GENOMIC DNA]</scope>
    <source>
        <tissue evidence="1">Whole body</tissue>
    </source>
</reference>
<dbReference type="OrthoDB" id="8194255at2759"/>
<comment type="caution">
    <text evidence="1">The sequence shown here is derived from an EMBL/GenBank/DDBJ whole genome shotgun (WGS) entry which is preliminary data.</text>
</comment>
<evidence type="ECO:0000313" key="1">
    <source>
        <dbReference type="EMBL" id="PNF19178.1"/>
    </source>
</evidence>
<accession>A0A2J7PS62</accession>
<protein>
    <submittedName>
        <fullName evidence="1">Uncharacterized protein</fullName>
    </submittedName>
</protein>
<dbReference type="AlphaFoldDB" id="A0A2J7PS62"/>
<dbReference type="Proteomes" id="UP000235965">
    <property type="component" value="Unassembled WGS sequence"/>
</dbReference>
<gene>
    <name evidence="1" type="ORF">B7P43_G09593</name>
</gene>
<dbReference type="InParanoid" id="A0A2J7PS62"/>
<proteinExistence type="predicted"/>
<dbReference type="EMBL" id="NEVH01021938">
    <property type="protein sequence ID" value="PNF19178.1"/>
    <property type="molecule type" value="Genomic_DNA"/>
</dbReference>
<name>A0A2J7PS62_9NEOP</name>